<dbReference type="GO" id="GO:0006235">
    <property type="term" value="P:dTTP biosynthetic process"/>
    <property type="evidence" value="ECO:0007669"/>
    <property type="project" value="TreeGrafter"/>
</dbReference>
<dbReference type="GO" id="GO:0004798">
    <property type="term" value="F:dTMP kinase activity"/>
    <property type="evidence" value="ECO:0007669"/>
    <property type="project" value="TreeGrafter"/>
</dbReference>
<dbReference type="GO" id="GO:0006227">
    <property type="term" value="P:dUDP biosynthetic process"/>
    <property type="evidence" value="ECO:0007669"/>
    <property type="project" value="TreeGrafter"/>
</dbReference>
<evidence type="ECO:0000256" key="3">
    <source>
        <dbReference type="ARBA" id="ARBA00022741"/>
    </source>
</evidence>
<accession>A0A937FB53</accession>
<dbReference type="GO" id="GO:0005829">
    <property type="term" value="C:cytosol"/>
    <property type="evidence" value="ECO:0007669"/>
    <property type="project" value="TreeGrafter"/>
</dbReference>
<name>A0A937FB53_9CLOT</name>
<feature type="domain" description="Thymidylate kinase-like" evidence="5">
    <location>
        <begin position="12"/>
        <end position="217"/>
    </location>
</feature>
<dbReference type="AlphaFoldDB" id="A0A937FB53"/>
<dbReference type="Gene3D" id="3.40.50.300">
    <property type="entry name" value="P-loop containing nucleotide triphosphate hydrolases"/>
    <property type="match status" value="1"/>
</dbReference>
<gene>
    <name evidence="6" type="ORF">JK634_02605</name>
</gene>
<dbReference type="RefSeq" id="WP_202766069.1">
    <property type="nucleotide sequence ID" value="NZ_JAESWA010000014.1"/>
</dbReference>
<evidence type="ECO:0000256" key="1">
    <source>
        <dbReference type="ARBA" id="ARBA00009776"/>
    </source>
</evidence>
<dbReference type="Pfam" id="PF02223">
    <property type="entry name" value="Thymidylate_kin"/>
    <property type="match status" value="1"/>
</dbReference>
<reference evidence="6" key="1">
    <citation type="submission" date="2021-01" db="EMBL/GenBank/DDBJ databases">
        <title>Genome public.</title>
        <authorList>
            <person name="Liu C."/>
            <person name="Sun Q."/>
        </authorList>
    </citation>
    <scope>NUCLEOTIDE SEQUENCE</scope>
    <source>
        <strain evidence="6">YIM B02565</strain>
    </source>
</reference>
<evidence type="ECO:0000313" key="7">
    <source>
        <dbReference type="Proteomes" id="UP000623681"/>
    </source>
</evidence>
<dbReference type="EMBL" id="JAESWA010000014">
    <property type="protein sequence ID" value="MBL4930684.1"/>
    <property type="molecule type" value="Genomic_DNA"/>
</dbReference>
<proteinExistence type="inferred from homology"/>
<evidence type="ECO:0000259" key="5">
    <source>
        <dbReference type="Pfam" id="PF02223"/>
    </source>
</evidence>
<dbReference type="GO" id="GO:0005524">
    <property type="term" value="F:ATP binding"/>
    <property type="evidence" value="ECO:0007669"/>
    <property type="project" value="UniProtKB-KW"/>
</dbReference>
<keyword evidence="4" id="KW-0067">ATP-binding</keyword>
<dbReference type="Proteomes" id="UP000623681">
    <property type="component" value="Unassembled WGS sequence"/>
</dbReference>
<comment type="caution">
    <text evidence="6">The sequence shown here is derived from an EMBL/GenBank/DDBJ whole genome shotgun (WGS) entry which is preliminary data.</text>
</comment>
<keyword evidence="6" id="KW-0808">Transferase</keyword>
<comment type="similarity">
    <text evidence="1">Belongs to the thymidylate kinase family.</text>
</comment>
<evidence type="ECO:0000256" key="4">
    <source>
        <dbReference type="ARBA" id="ARBA00022840"/>
    </source>
</evidence>
<protein>
    <recommendedName>
        <fullName evidence="2">Thymidylate kinase</fullName>
    </recommendedName>
</protein>
<keyword evidence="6" id="KW-0418">Kinase</keyword>
<dbReference type="InterPro" id="IPR039430">
    <property type="entry name" value="Thymidylate_kin-like_dom"/>
</dbReference>
<sequence>MAKGKLIIIESGSDASGKATQTQRLYDRLFKENYNVRKITYPNYDSPACAPVKMYLNGDFGKKPEDVNAYVASTFYAIDRFASYKTDWEDFYKNGGIIISDRYTTSNMVHQAVKMNKSERNKYLDWLYELEFNLYGLPTPDCVIFLDMPPEISQELMKERANKFTGGKEKDIHESNKEYLVNSYNNSLDIANKYNWNKIKCNDGDKLRSIEDIHNEIYNYVKKYL</sequence>
<organism evidence="6 7">
    <name type="scientific">Clostridium paridis</name>
    <dbReference type="NCBI Taxonomy" id="2803863"/>
    <lineage>
        <taxon>Bacteria</taxon>
        <taxon>Bacillati</taxon>
        <taxon>Bacillota</taxon>
        <taxon>Clostridia</taxon>
        <taxon>Eubacteriales</taxon>
        <taxon>Clostridiaceae</taxon>
        <taxon>Clostridium</taxon>
    </lineage>
</organism>
<keyword evidence="7" id="KW-1185">Reference proteome</keyword>
<evidence type="ECO:0000256" key="2">
    <source>
        <dbReference type="ARBA" id="ARBA00017144"/>
    </source>
</evidence>
<dbReference type="PANTHER" id="PTHR10344:SF4">
    <property type="entry name" value="UMP-CMP KINASE 2, MITOCHONDRIAL"/>
    <property type="match status" value="1"/>
</dbReference>
<dbReference type="GO" id="GO:0006233">
    <property type="term" value="P:dTDP biosynthetic process"/>
    <property type="evidence" value="ECO:0007669"/>
    <property type="project" value="TreeGrafter"/>
</dbReference>
<dbReference type="SUPFAM" id="SSF52540">
    <property type="entry name" value="P-loop containing nucleoside triphosphate hydrolases"/>
    <property type="match status" value="1"/>
</dbReference>
<dbReference type="FunFam" id="3.40.50.300:FF:002288">
    <property type="entry name" value="Probable thymidylate kinase"/>
    <property type="match status" value="1"/>
</dbReference>
<keyword evidence="3" id="KW-0547">Nucleotide-binding</keyword>
<dbReference type="PANTHER" id="PTHR10344">
    <property type="entry name" value="THYMIDYLATE KINASE"/>
    <property type="match status" value="1"/>
</dbReference>
<evidence type="ECO:0000313" key="6">
    <source>
        <dbReference type="EMBL" id="MBL4930684.1"/>
    </source>
</evidence>
<dbReference type="InterPro" id="IPR027417">
    <property type="entry name" value="P-loop_NTPase"/>
</dbReference>